<feature type="compositionally biased region" description="Basic and acidic residues" evidence="10">
    <location>
        <begin position="165"/>
        <end position="174"/>
    </location>
</feature>
<dbReference type="AlphaFoldDB" id="A0AAD9B7E9"/>
<evidence type="ECO:0000256" key="3">
    <source>
        <dbReference type="ARBA" id="ARBA00011276"/>
    </source>
</evidence>
<evidence type="ECO:0000313" key="13">
    <source>
        <dbReference type="Proteomes" id="UP001228049"/>
    </source>
</evidence>
<dbReference type="CDD" id="cd22209">
    <property type="entry name" value="EMC10"/>
    <property type="match status" value="1"/>
</dbReference>
<comment type="subunit">
    <text evidence="3">Component of the ER membrane protein complex (EMC).</text>
</comment>
<evidence type="ECO:0000256" key="4">
    <source>
        <dbReference type="ARBA" id="ARBA00020105"/>
    </source>
</evidence>
<evidence type="ECO:0000256" key="2">
    <source>
        <dbReference type="ARBA" id="ARBA00007695"/>
    </source>
</evidence>
<protein>
    <recommendedName>
        <fullName evidence="4">ER membrane protein complex subunit 10</fullName>
    </recommendedName>
</protein>
<dbReference type="Pfam" id="PF13765">
    <property type="entry name" value="PRY"/>
    <property type="match status" value="1"/>
</dbReference>
<dbReference type="EMBL" id="JASDAP010000027">
    <property type="protein sequence ID" value="KAK1878041.1"/>
    <property type="molecule type" value="Genomic_DNA"/>
</dbReference>
<feature type="region of interest" description="Disordered" evidence="10">
    <location>
        <begin position="194"/>
        <end position="217"/>
    </location>
</feature>
<evidence type="ECO:0000256" key="8">
    <source>
        <dbReference type="ARBA" id="ARBA00022989"/>
    </source>
</evidence>
<evidence type="ECO:0000256" key="1">
    <source>
        <dbReference type="ARBA" id="ARBA00004115"/>
    </source>
</evidence>
<evidence type="ECO:0000256" key="5">
    <source>
        <dbReference type="ARBA" id="ARBA00022692"/>
    </source>
</evidence>
<name>A0AAD9B7E9_DISEL</name>
<dbReference type="SUPFAM" id="SSF49899">
    <property type="entry name" value="Concanavalin A-like lectins/glucanases"/>
    <property type="match status" value="1"/>
</dbReference>
<dbReference type="PANTHER" id="PTHR21397">
    <property type="entry name" value="CHROMATIN COMPLEXES SUBUNIT BAP18-RELATED"/>
    <property type="match status" value="1"/>
</dbReference>
<evidence type="ECO:0000313" key="12">
    <source>
        <dbReference type="EMBL" id="KAK1878041.1"/>
    </source>
</evidence>
<keyword evidence="6" id="KW-0732">Signal</keyword>
<keyword evidence="7" id="KW-0256">Endoplasmic reticulum</keyword>
<evidence type="ECO:0000256" key="7">
    <source>
        <dbReference type="ARBA" id="ARBA00022824"/>
    </source>
</evidence>
<dbReference type="PROSITE" id="PS50188">
    <property type="entry name" value="B302_SPRY"/>
    <property type="match status" value="1"/>
</dbReference>
<dbReference type="InterPro" id="IPR001870">
    <property type="entry name" value="B30.2/SPRY"/>
</dbReference>
<organism evidence="12 13">
    <name type="scientific">Dissostichus eleginoides</name>
    <name type="common">Patagonian toothfish</name>
    <name type="synonym">Dissostichus amissus</name>
    <dbReference type="NCBI Taxonomy" id="100907"/>
    <lineage>
        <taxon>Eukaryota</taxon>
        <taxon>Metazoa</taxon>
        <taxon>Chordata</taxon>
        <taxon>Craniata</taxon>
        <taxon>Vertebrata</taxon>
        <taxon>Euteleostomi</taxon>
        <taxon>Actinopterygii</taxon>
        <taxon>Neopterygii</taxon>
        <taxon>Teleostei</taxon>
        <taxon>Neoteleostei</taxon>
        <taxon>Acanthomorphata</taxon>
        <taxon>Eupercaria</taxon>
        <taxon>Perciformes</taxon>
        <taxon>Notothenioidei</taxon>
        <taxon>Nototheniidae</taxon>
        <taxon>Dissostichus</taxon>
    </lineage>
</organism>
<comment type="subcellular location">
    <subcellularLocation>
        <location evidence="1">Endoplasmic reticulum membrane</location>
        <topology evidence="1">Single-pass type I membrane protein</topology>
    </subcellularLocation>
</comment>
<dbReference type="Gene3D" id="2.60.120.920">
    <property type="match status" value="1"/>
</dbReference>
<keyword evidence="13" id="KW-1185">Reference proteome</keyword>
<comment type="similarity">
    <text evidence="2">Belongs to the EMC10 family.</text>
</comment>
<feature type="region of interest" description="Disordered" evidence="10">
    <location>
        <begin position="152"/>
        <end position="182"/>
    </location>
</feature>
<evidence type="ECO:0000256" key="9">
    <source>
        <dbReference type="ARBA" id="ARBA00023136"/>
    </source>
</evidence>
<gene>
    <name evidence="12" type="ORF">KUDE01_003349</name>
</gene>
<accession>A0AAD9B7E9</accession>
<keyword evidence="5" id="KW-0812">Transmembrane</keyword>
<feature type="domain" description="B30.2/SPRY" evidence="11">
    <location>
        <begin position="216"/>
        <end position="415"/>
    </location>
</feature>
<reference evidence="12" key="1">
    <citation type="submission" date="2023-04" db="EMBL/GenBank/DDBJ databases">
        <title>Chromosome-level genome of Chaenocephalus aceratus.</title>
        <authorList>
            <person name="Park H."/>
        </authorList>
    </citation>
    <scope>NUCLEOTIDE SEQUENCE</scope>
    <source>
        <strain evidence="12">DE</strain>
        <tissue evidence="12">Muscle</tissue>
    </source>
</reference>
<dbReference type="PANTHER" id="PTHR21397:SF4">
    <property type="entry name" value="ER MEMBRANE PROTEIN COMPLEX SUBUNIT 10"/>
    <property type="match status" value="1"/>
</dbReference>
<sequence>MTVIRLEMKAANDVAQFRVRGALVLKAGREPSVALTQNQLSEEDRAKLKEVAAVDGLYRIRVPRVFLQADRQTERQLEGYLTAFVRACAMVESHLSDVISFHTDVSGYLIGVSIVTLPGACRVQHSPQQGEAWMYIVPLVLFLMMSGAQDQSGGGAGGGAANGVNKRDPPETHRHTITRPPRLIPISAVSTKGIMPAPRKAGRKNSNAPEEKLPPYDPNLAEPTTRADFLQHFWPISLDDKTAQKLLWISEAGSKVARTSEAVCPYPNRPERYDHSPQVLCKEGVMGYRAYWEVDYEGWVVIGAVFESSPRKVQDGRGPCGLGENSVSWGAGWSGSCYQVWHNSDNVDVSLPLTSTMAMYVDQPAGIIKLLIVEGEGENKEVQLIHKFKANITEKIYPAFWVGTNSFCLIRKKDQ</sequence>
<evidence type="ECO:0000259" key="11">
    <source>
        <dbReference type="PROSITE" id="PS50188"/>
    </source>
</evidence>
<comment type="caution">
    <text evidence="12">The sequence shown here is derived from an EMBL/GenBank/DDBJ whole genome shotgun (WGS) entry which is preliminary data.</text>
</comment>
<dbReference type="InterPro" id="IPR013320">
    <property type="entry name" value="ConA-like_dom_sf"/>
</dbReference>
<dbReference type="InterPro" id="IPR043136">
    <property type="entry name" value="B30.2/SPRY_sf"/>
</dbReference>
<keyword evidence="9" id="KW-0472">Membrane</keyword>
<dbReference type="Proteomes" id="UP001228049">
    <property type="component" value="Unassembled WGS sequence"/>
</dbReference>
<keyword evidence="8" id="KW-1133">Transmembrane helix</keyword>
<feature type="compositionally biased region" description="Gly residues" evidence="10">
    <location>
        <begin position="152"/>
        <end position="161"/>
    </location>
</feature>
<dbReference type="InterPro" id="IPR006574">
    <property type="entry name" value="PRY"/>
</dbReference>
<proteinExistence type="inferred from homology"/>
<evidence type="ECO:0000256" key="6">
    <source>
        <dbReference type="ARBA" id="ARBA00022729"/>
    </source>
</evidence>
<evidence type="ECO:0000256" key="10">
    <source>
        <dbReference type="SAM" id="MobiDB-lite"/>
    </source>
</evidence>
<dbReference type="GO" id="GO:0072546">
    <property type="term" value="C:EMC complex"/>
    <property type="evidence" value="ECO:0007669"/>
    <property type="project" value="TreeGrafter"/>
</dbReference>